<keyword evidence="3" id="KW-0479">Metal-binding</keyword>
<evidence type="ECO:0000256" key="5">
    <source>
        <dbReference type="ARBA" id="ARBA00023004"/>
    </source>
</evidence>
<organism evidence="11 12">
    <name type="scientific">Pleionea litopenaei</name>
    <dbReference type="NCBI Taxonomy" id="3070815"/>
    <lineage>
        <taxon>Bacteria</taxon>
        <taxon>Pseudomonadati</taxon>
        <taxon>Pseudomonadota</taxon>
        <taxon>Gammaproteobacteria</taxon>
        <taxon>Oceanospirillales</taxon>
        <taxon>Pleioneaceae</taxon>
        <taxon>Pleionea</taxon>
    </lineage>
</organism>
<keyword evidence="4" id="KW-0249">Electron transport</keyword>
<reference evidence="11 12" key="1">
    <citation type="submission" date="2023-08" db="EMBL/GenBank/DDBJ databases">
        <title>Pleionea litopenaei sp. nov., isolated from stomach of juvenile Litopenaeus vannamei.</title>
        <authorList>
            <person name="Rho A.M."/>
            <person name="Hwang C.Y."/>
        </authorList>
    </citation>
    <scope>NUCLEOTIDE SEQUENCE [LARGE SCALE GENOMIC DNA]</scope>
    <source>
        <strain evidence="11 12">HL-JVS1</strain>
    </source>
</reference>
<keyword evidence="6" id="KW-0411">Iron-sulfur</keyword>
<proteinExistence type="inferred from homology"/>
<keyword evidence="5" id="KW-0408">Iron</keyword>
<evidence type="ECO:0000256" key="6">
    <source>
        <dbReference type="ARBA" id="ARBA00023014"/>
    </source>
</evidence>
<comment type="cofactor">
    <cofactor evidence="7">
        <name>[2Fe-2S] cluster</name>
        <dbReference type="ChEBI" id="CHEBI:190135"/>
    </cofactor>
</comment>
<comment type="similarity">
    <text evidence="9">Belongs to the Bfd family.</text>
</comment>
<evidence type="ECO:0000256" key="4">
    <source>
        <dbReference type="ARBA" id="ARBA00022982"/>
    </source>
</evidence>
<keyword evidence="12" id="KW-1185">Reference proteome</keyword>
<dbReference type="PANTHER" id="PTHR37424">
    <property type="entry name" value="BACTERIOFERRITIN-ASSOCIATED FERREDOXIN"/>
    <property type="match status" value="1"/>
</dbReference>
<dbReference type="PANTHER" id="PTHR37424:SF1">
    <property type="entry name" value="BACTERIOFERRITIN-ASSOCIATED FERREDOXIN"/>
    <property type="match status" value="1"/>
</dbReference>
<accession>A0AA51RVH2</accession>
<dbReference type="InterPro" id="IPR052371">
    <property type="entry name" value="BFD-associated_ferredoxin"/>
</dbReference>
<protein>
    <recommendedName>
        <fullName evidence="8">Bacterioferritin-associated ferredoxin</fullName>
    </recommendedName>
</protein>
<dbReference type="KEGG" id="plei:Q9312_05285"/>
<keyword evidence="1" id="KW-0813">Transport</keyword>
<evidence type="ECO:0000256" key="9">
    <source>
        <dbReference type="ARBA" id="ARBA00046332"/>
    </source>
</evidence>
<evidence type="ECO:0000259" key="10">
    <source>
        <dbReference type="Pfam" id="PF04324"/>
    </source>
</evidence>
<dbReference type="GO" id="GO:0046872">
    <property type="term" value="F:metal ion binding"/>
    <property type="evidence" value="ECO:0007669"/>
    <property type="project" value="UniProtKB-KW"/>
</dbReference>
<evidence type="ECO:0000313" key="11">
    <source>
        <dbReference type="EMBL" id="WMS88332.1"/>
    </source>
</evidence>
<evidence type="ECO:0000256" key="7">
    <source>
        <dbReference type="ARBA" id="ARBA00034078"/>
    </source>
</evidence>
<sequence length="64" mass="6974">MYVCVCRGITDSDVKQAIQEGKARCMRSLKVELGIAGDCGRCGQTARQLLEQWVAPKVAFTNVA</sequence>
<evidence type="ECO:0000256" key="1">
    <source>
        <dbReference type="ARBA" id="ARBA00022448"/>
    </source>
</evidence>
<dbReference type="InterPro" id="IPR041854">
    <property type="entry name" value="BFD-like_2Fe2S-bd_dom_sf"/>
</dbReference>
<dbReference type="Pfam" id="PF04324">
    <property type="entry name" value="Fer2_BFD"/>
    <property type="match status" value="1"/>
</dbReference>
<evidence type="ECO:0000313" key="12">
    <source>
        <dbReference type="Proteomes" id="UP001239782"/>
    </source>
</evidence>
<dbReference type="Proteomes" id="UP001239782">
    <property type="component" value="Chromosome"/>
</dbReference>
<evidence type="ECO:0000256" key="3">
    <source>
        <dbReference type="ARBA" id="ARBA00022723"/>
    </source>
</evidence>
<name>A0AA51RVH2_9GAMM</name>
<feature type="domain" description="BFD-like [2Fe-2S]-binding" evidence="10">
    <location>
        <begin position="2"/>
        <end position="51"/>
    </location>
</feature>
<keyword evidence="2" id="KW-0001">2Fe-2S</keyword>
<dbReference type="InterPro" id="IPR007419">
    <property type="entry name" value="BFD-like_2Fe2S-bd_dom"/>
</dbReference>
<evidence type="ECO:0000256" key="2">
    <source>
        <dbReference type="ARBA" id="ARBA00022714"/>
    </source>
</evidence>
<dbReference type="Gene3D" id="1.10.10.1100">
    <property type="entry name" value="BFD-like [2Fe-2S]-binding domain"/>
    <property type="match status" value="1"/>
</dbReference>
<evidence type="ECO:0000256" key="8">
    <source>
        <dbReference type="ARBA" id="ARBA00039386"/>
    </source>
</evidence>
<gene>
    <name evidence="11" type="ORF">Q9312_05285</name>
</gene>
<dbReference type="RefSeq" id="WP_309203543.1">
    <property type="nucleotide sequence ID" value="NZ_CP133548.1"/>
</dbReference>
<dbReference type="EMBL" id="CP133548">
    <property type="protein sequence ID" value="WMS88332.1"/>
    <property type="molecule type" value="Genomic_DNA"/>
</dbReference>
<dbReference type="AlphaFoldDB" id="A0AA51RVH2"/>
<dbReference type="GO" id="GO:0051537">
    <property type="term" value="F:2 iron, 2 sulfur cluster binding"/>
    <property type="evidence" value="ECO:0007669"/>
    <property type="project" value="UniProtKB-KW"/>
</dbReference>